<evidence type="ECO:0000313" key="6">
    <source>
        <dbReference type="EMBL" id="GAA4555039.1"/>
    </source>
</evidence>
<dbReference type="PANTHER" id="PTHR42847">
    <property type="entry name" value="ALKANESULFONATE MONOOXYGENASE"/>
    <property type="match status" value="1"/>
</dbReference>
<evidence type="ECO:0000259" key="5">
    <source>
        <dbReference type="Pfam" id="PF00296"/>
    </source>
</evidence>
<keyword evidence="3" id="KW-0560">Oxidoreductase</keyword>
<dbReference type="SUPFAM" id="SSF51679">
    <property type="entry name" value="Bacterial luciferase-like"/>
    <property type="match status" value="1"/>
</dbReference>
<dbReference type="EMBL" id="BAABGT010000089">
    <property type="protein sequence ID" value="GAA4555039.1"/>
    <property type="molecule type" value="Genomic_DNA"/>
</dbReference>
<dbReference type="InterPro" id="IPR019923">
    <property type="entry name" value="Lucif-like_OxRdtase_MSMEG_2516"/>
</dbReference>
<dbReference type="InterPro" id="IPR036661">
    <property type="entry name" value="Luciferase-like_sf"/>
</dbReference>
<name>A0ABP8S0M4_9PSEU</name>
<sequence length="241" mass="26248">MQDRCRRAEDLGYDVVAVADHLDMPAPFPALVSAAAVTSRPRLSAFVLNAAFYNPALLARDLATTDQLTDGRIDAALGAGHVEAEFRAAGLPFPSARERVDHLERTVLEIRRLFADPSHAPRPRQERMPLTIGGNGDRVLRFAARHADTVALSGAAPGTGPGRHRLVGRAELAQRVRFVRDRTAGRDSAPDINLLIHAVAASGSRRDVAARLRRFDDAELTVPEPAMETFAPVMARLDRRT</sequence>
<evidence type="ECO:0000256" key="4">
    <source>
        <dbReference type="ARBA" id="ARBA00023033"/>
    </source>
</evidence>
<accession>A0ABP8S0M4</accession>
<dbReference type="PANTHER" id="PTHR42847:SF4">
    <property type="entry name" value="ALKANESULFONATE MONOOXYGENASE-RELATED"/>
    <property type="match status" value="1"/>
</dbReference>
<evidence type="ECO:0000256" key="3">
    <source>
        <dbReference type="ARBA" id="ARBA00023002"/>
    </source>
</evidence>
<reference evidence="7" key="1">
    <citation type="journal article" date="2019" name="Int. J. Syst. Evol. Microbiol.">
        <title>The Global Catalogue of Microorganisms (GCM) 10K type strain sequencing project: providing services to taxonomists for standard genome sequencing and annotation.</title>
        <authorList>
            <consortium name="The Broad Institute Genomics Platform"/>
            <consortium name="The Broad Institute Genome Sequencing Center for Infectious Disease"/>
            <person name="Wu L."/>
            <person name="Ma J."/>
        </authorList>
    </citation>
    <scope>NUCLEOTIDE SEQUENCE [LARGE SCALE GENOMIC DNA]</scope>
    <source>
        <strain evidence="7">JCM 17906</strain>
    </source>
</reference>
<keyword evidence="7" id="KW-1185">Reference proteome</keyword>
<proteinExistence type="predicted"/>
<dbReference type="InterPro" id="IPR011251">
    <property type="entry name" value="Luciferase-like_dom"/>
</dbReference>
<keyword evidence="1" id="KW-0285">Flavoprotein</keyword>
<evidence type="ECO:0000313" key="7">
    <source>
        <dbReference type="Proteomes" id="UP001501598"/>
    </source>
</evidence>
<evidence type="ECO:0000256" key="2">
    <source>
        <dbReference type="ARBA" id="ARBA00022643"/>
    </source>
</evidence>
<gene>
    <name evidence="6" type="ORF">GCM10023175_54590</name>
</gene>
<dbReference type="Proteomes" id="UP001501598">
    <property type="component" value="Unassembled WGS sequence"/>
</dbReference>
<dbReference type="Pfam" id="PF00296">
    <property type="entry name" value="Bac_luciferase"/>
    <property type="match status" value="1"/>
</dbReference>
<protein>
    <submittedName>
        <fullName evidence="6">TIGR03621 family F420-dependent LLM class oxidoreductase</fullName>
    </submittedName>
</protein>
<organism evidence="6 7">
    <name type="scientific">Pseudonocardia xishanensis</name>
    <dbReference type="NCBI Taxonomy" id="630995"/>
    <lineage>
        <taxon>Bacteria</taxon>
        <taxon>Bacillati</taxon>
        <taxon>Actinomycetota</taxon>
        <taxon>Actinomycetes</taxon>
        <taxon>Pseudonocardiales</taxon>
        <taxon>Pseudonocardiaceae</taxon>
        <taxon>Pseudonocardia</taxon>
    </lineage>
</organism>
<dbReference type="Gene3D" id="3.20.20.30">
    <property type="entry name" value="Luciferase-like domain"/>
    <property type="match status" value="1"/>
</dbReference>
<dbReference type="InterPro" id="IPR050172">
    <property type="entry name" value="SsuD_RutA_monooxygenase"/>
</dbReference>
<comment type="caution">
    <text evidence="6">The sequence shown here is derived from an EMBL/GenBank/DDBJ whole genome shotgun (WGS) entry which is preliminary data.</text>
</comment>
<dbReference type="RefSeq" id="WP_425569160.1">
    <property type="nucleotide sequence ID" value="NZ_BAABGT010000089.1"/>
</dbReference>
<keyword evidence="4" id="KW-0503">Monooxygenase</keyword>
<evidence type="ECO:0000256" key="1">
    <source>
        <dbReference type="ARBA" id="ARBA00022630"/>
    </source>
</evidence>
<keyword evidence="2" id="KW-0288">FMN</keyword>
<feature type="domain" description="Luciferase-like" evidence="5">
    <location>
        <begin position="3"/>
        <end position="212"/>
    </location>
</feature>
<dbReference type="NCBIfam" id="TIGR03621">
    <property type="entry name" value="F420_MSMEG_2516"/>
    <property type="match status" value="1"/>
</dbReference>